<feature type="domain" description="Ribosome recycling factor" evidence="7">
    <location>
        <begin position="19"/>
        <end position="182"/>
    </location>
</feature>
<dbReference type="CDD" id="cd00520">
    <property type="entry name" value="RRF"/>
    <property type="match status" value="1"/>
</dbReference>
<evidence type="ECO:0000256" key="4">
    <source>
        <dbReference type="ARBA" id="ARBA00022917"/>
    </source>
</evidence>
<sequence>MKTIISKSEEKMNKSIAALEHEYTSIRAGRANPSVLDKISVDYYGVPTKINQMAAVSVSEARMLVIQPWDMTTLKAIEKAIQTSDLGINPTNDGKVIRIAFPPLTEERRKELVKDVHKIAEESKVAIRSIRRDANEKLKAMKKDSAITEDDLKDGEKEIQNLTDKFCKKVDEIAKAKENEIMEI</sequence>
<name>A0A8J6PHR6_9FIRM</name>
<feature type="coiled-coil region" evidence="6">
    <location>
        <begin position="131"/>
        <end position="165"/>
    </location>
</feature>
<dbReference type="GO" id="GO:0005737">
    <property type="term" value="C:cytoplasm"/>
    <property type="evidence" value="ECO:0007669"/>
    <property type="project" value="UniProtKB-SubCell"/>
</dbReference>
<dbReference type="EMBL" id="JACRTL010000001">
    <property type="protein sequence ID" value="MBC8610265.1"/>
    <property type="molecule type" value="Genomic_DNA"/>
</dbReference>
<dbReference type="AlphaFoldDB" id="A0A8J6PHR6"/>
<dbReference type="PANTHER" id="PTHR20982">
    <property type="entry name" value="RIBOSOME RECYCLING FACTOR"/>
    <property type="match status" value="1"/>
</dbReference>
<evidence type="ECO:0000256" key="2">
    <source>
        <dbReference type="ARBA" id="ARBA00005912"/>
    </source>
</evidence>
<accession>A0A8J6PHR6</accession>
<comment type="caution">
    <text evidence="8">The sequence shown here is derived from an EMBL/GenBank/DDBJ whole genome shotgun (WGS) entry which is preliminary data.</text>
</comment>
<dbReference type="Gene3D" id="3.30.1360.40">
    <property type="match status" value="1"/>
</dbReference>
<evidence type="ECO:0000256" key="3">
    <source>
        <dbReference type="ARBA" id="ARBA00022490"/>
    </source>
</evidence>
<gene>
    <name evidence="5 8" type="primary">frr</name>
    <name evidence="8" type="ORF">H8702_03885</name>
</gene>
<dbReference type="Proteomes" id="UP000632659">
    <property type="component" value="Unassembled WGS sequence"/>
</dbReference>
<dbReference type="HAMAP" id="MF_00040">
    <property type="entry name" value="RRF"/>
    <property type="match status" value="1"/>
</dbReference>
<dbReference type="SUPFAM" id="SSF55194">
    <property type="entry name" value="Ribosome recycling factor, RRF"/>
    <property type="match status" value="1"/>
</dbReference>
<keyword evidence="9" id="KW-1185">Reference proteome</keyword>
<evidence type="ECO:0000313" key="9">
    <source>
        <dbReference type="Proteomes" id="UP000632659"/>
    </source>
</evidence>
<keyword evidence="3 5" id="KW-0963">Cytoplasm</keyword>
<dbReference type="Pfam" id="PF01765">
    <property type="entry name" value="RRF"/>
    <property type="match status" value="1"/>
</dbReference>
<comment type="similarity">
    <text evidence="2 5">Belongs to the RRF family.</text>
</comment>
<proteinExistence type="inferred from homology"/>
<evidence type="ECO:0000313" key="8">
    <source>
        <dbReference type="EMBL" id="MBC8610265.1"/>
    </source>
</evidence>
<dbReference type="InterPro" id="IPR036191">
    <property type="entry name" value="RRF_sf"/>
</dbReference>
<keyword evidence="6" id="KW-0175">Coiled coil</keyword>
<dbReference type="FunFam" id="1.10.132.20:FF:000001">
    <property type="entry name" value="Ribosome-recycling factor"/>
    <property type="match status" value="1"/>
</dbReference>
<reference evidence="8" key="1">
    <citation type="submission" date="2020-08" db="EMBL/GenBank/DDBJ databases">
        <title>Genome public.</title>
        <authorList>
            <person name="Liu C."/>
            <person name="Sun Q."/>
        </authorList>
    </citation>
    <scope>NUCLEOTIDE SEQUENCE</scope>
    <source>
        <strain evidence="8">NSJ-15</strain>
    </source>
</reference>
<protein>
    <recommendedName>
        <fullName evidence="5">Ribosome-recycling factor</fullName>
        <shortName evidence="5">RRF</shortName>
    </recommendedName>
    <alternativeName>
        <fullName evidence="5">Ribosome-releasing factor</fullName>
    </alternativeName>
</protein>
<dbReference type="InterPro" id="IPR023584">
    <property type="entry name" value="Ribosome_recyc_fac_dom"/>
</dbReference>
<organism evidence="8 9">
    <name type="scientific">Massiliimalia timonensis</name>
    <dbReference type="NCBI Taxonomy" id="1987501"/>
    <lineage>
        <taxon>Bacteria</taxon>
        <taxon>Bacillati</taxon>
        <taxon>Bacillota</taxon>
        <taxon>Clostridia</taxon>
        <taxon>Eubacteriales</taxon>
        <taxon>Oscillospiraceae</taxon>
        <taxon>Massiliimalia</taxon>
    </lineage>
</organism>
<evidence type="ECO:0000256" key="5">
    <source>
        <dbReference type="HAMAP-Rule" id="MF_00040"/>
    </source>
</evidence>
<comment type="function">
    <text evidence="5">Responsible for the release of ribosomes from messenger RNA at the termination of protein biosynthesis. May increase the efficiency of translation by recycling ribosomes from one round of translation to another.</text>
</comment>
<dbReference type="PANTHER" id="PTHR20982:SF3">
    <property type="entry name" value="MITOCHONDRIAL RIBOSOME RECYCLING FACTOR PSEUDO 1"/>
    <property type="match status" value="1"/>
</dbReference>
<evidence type="ECO:0000256" key="1">
    <source>
        <dbReference type="ARBA" id="ARBA00004496"/>
    </source>
</evidence>
<dbReference type="GO" id="GO:0043023">
    <property type="term" value="F:ribosomal large subunit binding"/>
    <property type="evidence" value="ECO:0007669"/>
    <property type="project" value="TreeGrafter"/>
</dbReference>
<dbReference type="OrthoDB" id="9804006at2"/>
<comment type="subcellular location">
    <subcellularLocation>
        <location evidence="1 5">Cytoplasm</location>
    </subcellularLocation>
</comment>
<dbReference type="InterPro" id="IPR002661">
    <property type="entry name" value="Ribosome_recyc_fac"/>
</dbReference>
<dbReference type="Gene3D" id="1.10.132.20">
    <property type="entry name" value="Ribosome-recycling factor"/>
    <property type="match status" value="1"/>
</dbReference>
<evidence type="ECO:0000256" key="6">
    <source>
        <dbReference type="SAM" id="Coils"/>
    </source>
</evidence>
<dbReference type="RefSeq" id="WP_093988660.1">
    <property type="nucleotide sequence ID" value="NZ_FYDD01000003.1"/>
</dbReference>
<dbReference type="FunFam" id="3.30.1360.40:FF:000001">
    <property type="entry name" value="Ribosome-recycling factor"/>
    <property type="match status" value="1"/>
</dbReference>
<dbReference type="GO" id="GO:0006415">
    <property type="term" value="P:translational termination"/>
    <property type="evidence" value="ECO:0007669"/>
    <property type="project" value="UniProtKB-UniRule"/>
</dbReference>
<keyword evidence="4 5" id="KW-0648">Protein biosynthesis</keyword>
<dbReference type="NCBIfam" id="TIGR00496">
    <property type="entry name" value="frr"/>
    <property type="match status" value="1"/>
</dbReference>
<evidence type="ECO:0000259" key="7">
    <source>
        <dbReference type="Pfam" id="PF01765"/>
    </source>
</evidence>